<gene>
    <name evidence="8" type="ORF">SIN_0158</name>
</gene>
<evidence type="ECO:0000256" key="7">
    <source>
        <dbReference type="RuleBase" id="RU003512"/>
    </source>
</evidence>
<comment type="similarity">
    <text evidence="7">Belongs to the bacterial solute-binding protein 9 family.</text>
</comment>
<keyword evidence="6 8" id="KW-0449">Lipoprotein</keyword>
<comment type="caution">
    <text evidence="8">The sequence shown here is derived from an EMBL/GenBank/DDBJ whole genome shotgun (WGS) entry which is preliminary data.</text>
</comment>
<dbReference type="InterPro" id="IPR006128">
    <property type="entry name" value="Lipoprotein_PsaA-like"/>
</dbReference>
<accession>A0ABP2J7P6</accession>
<dbReference type="Gene3D" id="3.40.50.1980">
    <property type="entry name" value="Nitrogenase molybdenum iron protein domain"/>
    <property type="match status" value="1"/>
</dbReference>
<keyword evidence="4" id="KW-0732">Signal</keyword>
<protein>
    <submittedName>
        <fullName evidence="8">Manganese ABC transporter substrate-binding lipoprotein</fullName>
    </submittedName>
</protein>
<keyword evidence="3" id="KW-0479">Metal-binding</keyword>
<dbReference type="PRINTS" id="PR00690">
    <property type="entry name" value="ADHESNFAMILY"/>
</dbReference>
<evidence type="ECO:0000313" key="8">
    <source>
        <dbReference type="EMBL" id="EFO55138.1"/>
    </source>
</evidence>
<dbReference type="InterPro" id="IPR050492">
    <property type="entry name" value="Bact_metal-bind_prot9"/>
</dbReference>
<dbReference type="Pfam" id="PF01297">
    <property type="entry name" value="ZnuA"/>
    <property type="match status" value="1"/>
</dbReference>
<reference evidence="8" key="1">
    <citation type="submission" date="2010-09" db="EMBL/GenBank/DDBJ databases">
        <authorList>
            <person name="Daugherty S.C."/>
            <person name="Kilian M."/>
            <person name="Tettelin H."/>
        </authorList>
    </citation>
    <scope>NUCLEOTIDE SEQUENCE [LARGE SCALE GENOMIC DNA]</scope>
    <source>
        <strain evidence="8">SK1302</strain>
    </source>
</reference>
<evidence type="ECO:0000256" key="5">
    <source>
        <dbReference type="ARBA" id="ARBA00023139"/>
    </source>
</evidence>
<comment type="subcellular location">
    <subcellularLocation>
        <location evidence="1">Cell envelope</location>
    </subcellularLocation>
</comment>
<organism evidence="8">
    <name type="scientific">Streptococcus infantis SK1302</name>
    <dbReference type="NCBI Taxonomy" id="871237"/>
    <lineage>
        <taxon>Bacteria</taxon>
        <taxon>Bacillati</taxon>
        <taxon>Bacillota</taxon>
        <taxon>Bacilli</taxon>
        <taxon>Lactobacillales</taxon>
        <taxon>Streptococcaceae</taxon>
        <taxon>Streptococcus</taxon>
    </lineage>
</organism>
<evidence type="ECO:0000256" key="1">
    <source>
        <dbReference type="ARBA" id="ARBA00004196"/>
    </source>
</evidence>
<evidence type="ECO:0000256" key="2">
    <source>
        <dbReference type="ARBA" id="ARBA00022448"/>
    </source>
</evidence>
<dbReference type="PRINTS" id="PR00691">
    <property type="entry name" value="ADHESINB"/>
</dbReference>
<evidence type="ECO:0000256" key="4">
    <source>
        <dbReference type="ARBA" id="ARBA00022729"/>
    </source>
</evidence>
<evidence type="ECO:0000256" key="3">
    <source>
        <dbReference type="ARBA" id="ARBA00022723"/>
    </source>
</evidence>
<dbReference type="PANTHER" id="PTHR42953:SF1">
    <property type="entry name" value="METAL-BINDING PROTEIN HI_0362-RELATED"/>
    <property type="match status" value="1"/>
</dbReference>
<dbReference type="InterPro" id="IPR006127">
    <property type="entry name" value="ZnuA-like"/>
</dbReference>
<keyword evidence="2 7" id="KW-0813">Transport</keyword>
<name>A0ABP2J7P6_9STRE</name>
<evidence type="ECO:0000256" key="6">
    <source>
        <dbReference type="ARBA" id="ARBA00023288"/>
    </source>
</evidence>
<dbReference type="SUPFAM" id="SSF53807">
    <property type="entry name" value="Helical backbone' metal receptor"/>
    <property type="match status" value="1"/>
</dbReference>
<dbReference type="EMBL" id="AEDY01000016">
    <property type="protein sequence ID" value="EFO55138.1"/>
    <property type="molecule type" value="Genomic_DNA"/>
</dbReference>
<dbReference type="InterPro" id="IPR006129">
    <property type="entry name" value="AdhesinB"/>
</dbReference>
<sequence>MVEKLRQTKVPSLFVESSVDDRPMKTVSKDTNIPIYAQIFTDSIAEEGKEGDSYYNMMKYNLDKIAEGLSK</sequence>
<proteinExistence type="inferred from homology"/>
<keyword evidence="5" id="KW-0564">Palmitate</keyword>
<dbReference type="PANTHER" id="PTHR42953">
    <property type="entry name" value="HIGH-AFFINITY ZINC UPTAKE SYSTEM PROTEIN ZNUA-RELATED"/>
    <property type="match status" value="1"/>
</dbReference>